<protein>
    <recommendedName>
        <fullName evidence="8">Permease IIC component</fullName>
    </recommendedName>
</protein>
<keyword evidence="4 8" id="KW-0762">Sugar transport</keyword>
<organism evidence="11 12">
    <name type="scientific">Pisciglobus halotolerans</name>
    <dbReference type="NCBI Taxonomy" id="745365"/>
    <lineage>
        <taxon>Bacteria</taxon>
        <taxon>Bacillati</taxon>
        <taxon>Bacillota</taxon>
        <taxon>Bacilli</taxon>
        <taxon>Lactobacillales</taxon>
        <taxon>Carnobacteriaceae</taxon>
    </lineage>
</organism>
<dbReference type="PROSITE" id="PS51105">
    <property type="entry name" value="PTS_EIIC_TYPE_3"/>
    <property type="match status" value="1"/>
</dbReference>
<evidence type="ECO:0000256" key="6">
    <source>
        <dbReference type="ARBA" id="ARBA00022989"/>
    </source>
</evidence>
<evidence type="ECO:0000313" key="12">
    <source>
        <dbReference type="Proteomes" id="UP000198668"/>
    </source>
</evidence>
<dbReference type="GO" id="GO:0008982">
    <property type="term" value="F:protein-N(PI)-phosphohistidine-sugar phosphotransferase activity"/>
    <property type="evidence" value="ECO:0007669"/>
    <property type="project" value="UniProtKB-UniRule"/>
</dbReference>
<keyword evidence="5 9" id="KW-0812">Transmembrane</keyword>
<dbReference type="GO" id="GO:0009401">
    <property type="term" value="P:phosphoenolpyruvate-dependent sugar phosphotransferase system"/>
    <property type="evidence" value="ECO:0007669"/>
    <property type="project" value="InterPro"/>
</dbReference>
<evidence type="ECO:0000313" key="11">
    <source>
        <dbReference type="EMBL" id="SFH91997.1"/>
    </source>
</evidence>
<dbReference type="AlphaFoldDB" id="A0A1I3DZ41"/>
<comment type="function">
    <text evidence="8">The phosphoenolpyruvate-dependent sugar phosphotransferase system (PTS), a major carbohydrate active -transport system, catalyzes the phosphorylation of incoming sugar substrates concomitant with their translocation across the cell membrane.</text>
</comment>
<comment type="subcellular location">
    <subcellularLocation>
        <location evidence="1">Cell membrane</location>
        <topology evidence="1">Multi-pass membrane protein</topology>
    </subcellularLocation>
</comment>
<keyword evidence="2 8" id="KW-0813">Transport</keyword>
<feature type="domain" description="PTS EIIC type-3" evidence="10">
    <location>
        <begin position="10"/>
        <end position="419"/>
    </location>
</feature>
<keyword evidence="12" id="KW-1185">Reference proteome</keyword>
<reference evidence="11 12" key="1">
    <citation type="submission" date="2016-10" db="EMBL/GenBank/DDBJ databases">
        <authorList>
            <person name="de Groot N.N."/>
        </authorList>
    </citation>
    <scope>NUCLEOTIDE SEQUENCE [LARGE SCALE GENOMIC DNA]</scope>
    <source>
        <strain evidence="11 12">DSM 27630</strain>
    </source>
</reference>
<evidence type="ECO:0000256" key="3">
    <source>
        <dbReference type="ARBA" id="ARBA00022475"/>
    </source>
</evidence>
<dbReference type="PANTHER" id="PTHR33989">
    <property type="match status" value="1"/>
</dbReference>
<evidence type="ECO:0000256" key="1">
    <source>
        <dbReference type="ARBA" id="ARBA00004651"/>
    </source>
</evidence>
<accession>A0A1I3DZ41</accession>
<feature type="transmembrane region" description="Helical" evidence="9">
    <location>
        <begin position="141"/>
        <end position="159"/>
    </location>
</feature>
<evidence type="ECO:0000256" key="5">
    <source>
        <dbReference type="ARBA" id="ARBA00022692"/>
    </source>
</evidence>
<dbReference type="InterPro" id="IPR051088">
    <property type="entry name" value="PTS_Sugar-EIIC/EIIB"/>
</dbReference>
<dbReference type="PIRSF" id="PIRSF006351">
    <property type="entry name" value="PTS_EIIC-Cellobiose"/>
    <property type="match status" value="1"/>
</dbReference>
<keyword evidence="3 8" id="KW-1003">Cell membrane</keyword>
<evidence type="ECO:0000256" key="2">
    <source>
        <dbReference type="ARBA" id="ARBA00022448"/>
    </source>
</evidence>
<feature type="transmembrane region" description="Helical" evidence="9">
    <location>
        <begin position="34"/>
        <end position="55"/>
    </location>
</feature>
<evidence type="ECO:0000256" key="9">
    <source>
        <dbReference type="SAM" id="Phobius"/>
    </source>
</evidence>
<dbReference type="GO" id="GO:0005886">
    <property type="term" value="C:plasma membrane"/>
    <property type="evidence" value="ECO:0007669"/>
    <property type="project" value="UniProtKB-SubCell"/>
</dbReference>
<dbReference type="InterPro" id="IPR004796">
    <property type="entry name" value="PTS_IIC_cello"/>
</dbReference>
<gene>
    <name evidence="11" type="ORF">SAMN04489868_1603</name>
</gene>
<feature type="transmembrane region" description="Helical" evidence="9">
    <location>
        <begin position="102"/>
        <end position="121"/>
    </location>
</feature>
<evidence type="ECO:0000256" key="7">
    <source>
        <dbReference type="ARBA" id="ARBA00023136"/>
    </source>
</evidence>
<feature type="transmembrane region" description="Helical" evidence="9">
    <location>
        <begin position="219"/>
        <end position="243"/>
    </location>
</feature>
<keyword evidence="6 9" id="KW-1133">Transmembrane helix</keyword>
<dbReference type="InterPro" id="IPR004501">
    <property type="entry name" value="PTS_EIIC_3"/>
</dbReference>
<feature type="transmembrane region" description="Helical" evidence="9">
    <location>
        <begin position="289"/>
        <end position="310"/>
    </location>
</feature>
<dbReference type="Pfam" id="PF02378">
    <property type="entry name" value="PTS_EIIC"/>
    <property type="match status" value="1"/>
</dbReference>
<evidence type="ECO:0000259" key="10">
    <source>
        <dbReference type="PROSITE" id="PS51105"/>
    </source>
</evidence>
<dbReference type="GO" id="GO:1901264">
    <property type="term" value="P:carbohydrate derivative transport"/>
    <property type="evidence" value="ECO:0007669"/>
    <property type="project" value="TreeGrafter"/>
</dbReference>
<evidence type="ECO:0000256" key="4">
    <source>
        <dbReference type="ARBA" id="ARBA00022597"/>
    </source>
</evidence>
<dbReference type="NCBIfam" id="TIGR00359">
    <property type="entry name" value="cello_pts_IIC"/>
    <property type="match status" value="1"/>
</dbReference>
<sequence length="451" mass="48561">MKMNKINDLLEERLLPIAVKLGSNRMLIAIRDGITLGLPLIIIGSLFLVISSFPIEAWTNWLESTGISTYLNKGVNGSFGLMGLIASFGIAHSLARQYDVDGVSAGIVSLASFLVVTPNIFSGEEVPLEGIRLGYMGSQGLFVAIVLGIITALIFQWFINHNIQIRLPEAVPPAVSRSFSALIPGAVIITMWLIVYAVLDSFDLPNVHDLLMVILGKPMSVLGDTLGGTVLVIFFNSLFWFMGIHGGNVVNSMVNPIWLMNTDANRLAFQADRTAALPHIITQPFMDNFVFLGGGGATLGLMLVIALVAAKKKSSQISKTMAPLTLTPGIFNINEPAMFGLPVVLNVSLLLPFILAPIANAIIAYFAMSTGLVHGTVGVSIPWTMPPIISGFLATGGHISGSILQVFCLVIDVLLYFPFYVSVEKQNLAKESGQSLEEIQAKEHRGEAVRD</sequence>
<dbReference type="InterPro" id="IPR003352">
    <property type="entry name" value="PTS_EIIC"/>
</dbReference>
<feature type="transmembrane region" description="Helical" evidence="9">
    <location>
        <begin position="362"/>
        <end position="383"/>
    </location>
</feature>
<dbReference type="EMBL" id="FOQE01000060">
    <property type="protein sequence ID" value="SFH91997.1"/>
    <property type="molecule type" value="Genomic_DNA"/>
</dbReference>
<keyword evidence="7 8" id="KW-0472">Membrane</keyword>
<feature type="transmembrane region" description="Helical" evidence="9">
    <location>
        <begin position="337"/>
        <end position="355"/>
    </location>
</feature>
<feature type="transmembrane region" description="Helical" evidence="9">
    <location>
        <begin position="75"/>
        <end position="95"/>
    </location>
</feature>
<feature type="transmembrane region" description="Helical" evidence="9">
    <location>
        <begin position="179"/>
        <end position="199"/>
    </location>
</feature>
<proteinExistence type="predicted"/>
<name>A0A1I3DZ41_9LACT</name>
<dbReference type="PANTHER" id="PTHR33989:SF4">
    <property type="entry name" value="PTS SYSTEM N,N'-DIACETYLCHITOBIOSE-SPECIFIC EIIC COMPONENT"/>
    <property type="match status" value="1"/>
</dbReference>
<dbReference type="NCBIfam" id="TIGR00410">
    <property type="entry name" value="lacE"/>
    <property type="match status" value="1"/>
</dbReference>
<feature type="transmembrane region" description="Helical" evidence="9">
    <location>
        <begin position="403"/>
        <end position="423"/>
    </location>
</feature>
<evidence type="ECO:0000256" key="8">
    <source>
        <dbReference type="PIRNR" id="PIRNR006351"/>
    </source>
</evidence>
<dbReference type="Proteomes" id="UP000198668">
    <property type="component" value="Unassembled WGS sequence"/>
</dbReference>